<name>A0A1J4Q887_9ACTN</name>
<feature type="region of interest" description="Disordered" evidence="3">
    <location>
        <begin position="1"/>
        <end position="25"/>
    </location>
</feature>
<dbReference type="SUPFAM" id="SSF54631">
    <property type="entry name" value="CBS-domain pair"/>
    <property type="match status" value="1"/>
</dbReference>
<evidence type="ECO:0000313" key="6">
    <source>
        <dbReference type="Proteomes" id="UP000034838"/>
    </source>
</evidence>
<dbReference type="Gene3D" id="3.10.580.10">
    <property type="entry name" value="CBS-domain"/>
    <property type="match status" value="1"/>
</dbReference>
<dbReference type="InterPro" id="IPR000644">
    <property type="entry name" value="CBS_dom"/>
</dbReference>
<dbReference type="SMART" id="SM00116">
    <property type="entry name" value="CBS"/>
    <property type="match status" value="2"/>
</dbReference>
<dbReference type="Gene3D" id="3.30.1340.30">
    <property type="match status" value="1"/>
</dbReference>
<accession>A0A1J4Q887</accession>
<evidence type="ECO:0000259" key="4">
    <source>
        <dbReference type="PROSITE" id="PS51371"/>
    </source>
</evidence>
<protein>
    <recommendedName>
        <fullName evidence="4">CBS domain-containing protein</fullName>
    </recommendedName>
</protein>
<dbReference type="AlphaFoldDB" id="A0A1J4Q887"/>
<dbReference type="Pfam" id="PF04972">
    <property type="entry name" value="BON"/>
    <property type="match status" value="1"/>
</dbReference>
<feature type="domain" description="CBS" evidence="4">
    <location>
        <begin position="167"/>
        <end position="223"/>
    </location>
</feature>
<sequence length="288" mass="30511">MDAHENLSALTEARREAAGRRWSPGETARQEVLLRYLGAVAAAAARHGAGAERPSTAARPAPPPPSSSPPPSSESGQLVVREVMDVPAAHIRADLMYRDIARVLARERAGALPVVDDEDHVVGVVSESDLLAKVAFEASGHRPGPVGRLRERRLHGKARGETAADLMTSPAITVLPGATVAEAAWLAALSRLKRMPVTDREGRLVGVVRRDALLQALIRDDAGIRAEVEATVAATCPPADRDAVQVAVHDGIVELTGRMSAATARRLLAEIERIADVVEVKNLLTPGT</sequence>
<evidence type="ECO:0000256" key="2">
    <source>
        <dbReference type="PROSITE-ProRule" id="PRU00703"/>
    </source>
</evidence>
<dbReference type="InterPro" id="IPR046342">
    <property type="entry name" value="CBS_dom_sf"/>
</dbReference>
<comment type="caution">
    <text evidence="5">The sequence shown here is derived from an EMBL/GenBank/DDBJ whole genome shotgun (WGS) entry which is preliminary data.</text>
</comment>
<keyword evidence="1 2" id="KW-0129">CBS domain</keyword>
<dbReference type="InterPro" id="IPR007055">
    <property type="entry name" value="BON_dom"/>
</dbReference>
<dbReference type="InterPro" id="IPR051257">
    <property type="entry name" value="Diverse_CBS-Domain"/>
</dbReference>
<dbReference type="RefSeq" id="WP_046420304.1">
    <property type="nucleotide sequence ID" value="NZ_LBDA02000012.1"/>
</dbReference>
<dbReference type="OrthoDB" id="3851408at2"/>
<dbReference type="Pfam" id="PF00571">
    <property type="entry name" value="CBS"/>
    <property type="match status" value="2"/>
</dbReference>
<evidence type="ECO:0000256" key="1">
    <source>
        <dbReference type="ARBA" id="ARBA00023122"/>
    </source>
</evidence>
<evidence type="ECO:0000256" key="3">
    <source>
        <dbReference type="SAM" id="MobiDB-lite"/>
    </source>
</evidence>
<dbReference type="PANTHER" id="PTHR43080">
    <property type="entry name" value="CBS DOMAIN-CONTAINING PROTEIN CBSX3, MITOCHONDRIAL"/>
    <property type="match status" value="1"/>
</dbReference>
<feature type="domain" description="CBS" evidence="4">
    <location>
        <begin position="84"/>
        <end position="144"/>
    </location>
</feature>
<dbReference type="PANTHER" id="PTHR43080:SF29">
    <property type="entry name" value="OS02G0818000 PROTEIN"/>
    <property type="match status" value="1"/>
</dbReference>
<feature type="compositionally biased region" description="Low complexity" evidence="3">
    <location>
        <begin position="47"/>
        <end position="59"/>
    </location>
</feature>
<feature type="compositionally biased region" description="Pro residues" evidence="3">
    <location>
        <begin position="60"/>
        <end position="72"/>
    </location>
</feature>
<proteinExistence type="predicted"/>
<feature type="region of interest" description="Disordered" evidence="3">
    <location>
        <begin position="47"/>
        <end position="76"/>
    </location>
</feature>
<dbReference type="PROSITE" id="PS51371">
    <property type="entry name" value="CBS"/>
    <property type="match status" value="2"/>
</dbReference>
<keyword evidence="6" id="KW-1185">Reference proteome</keyword>
<dbReference type="Proteomes" id="UP000034838">
    <property type="component" value="Unassembled WGS sequence"/>
</dbReference>
<evidence type="ECO:0000313" key="5">
    <source>
        <dbReference type="EMBL" id="OIK28335.1"/>
    </source>
</evidence>
<reference evidence="5" key="1">
    <citation type="submission" date="2016-10" db="EMBL/GenBank/DDBJ databases">
        <title>Genome sequence of Streptomyces malaysiense MUSC 136.</title>
        <authorList>
            <person name="Lee L.-H."/>
            <person name="Ser H.-L."/>
        </authorList>
    </citation>
    <scope>NUCLEOTIDE SEQUENCE [LARGE SCALE GENOMIC DNA]</scope>
    <source>
        <strain evidence="5">MUSC 136</strain>
    </source>
</reference>
<organism evidence="5 6">
    <name type="scientific">Streptomyces malaysiense</name>
    <dbReference type="NCBI Taxonomy" id="1428626"/>
    <lineage>
        <taxon>Bacteria</taxon>
        <taxon>Bacillati</taxon>
        <taxon>Actinomycetota</taxon>
        <taxon>Actinomycetes</taxon>
        <taxon>Kitasatosporales</taxon>
        <taxon>Streptomycetaceae</taxon>
        <taxon>Streptomyces</taxon>
    </lineage>
</organism>
<gene>
    <name evidence="5" type="ORF">VT52_006655</name>
</gene>
<dbReference type="EMBL" id="LBDA02000012">
    <property type="protein sequence ID" value="OIK28335.1"/>
    <property type="molecule type" value="Genomic_DNA"/>
</dbReference>